<dbReference type="Proteomes" id="UP001151760">
    <property type="component" value="Unassembled WGS sequence"/>
</dbReference>
<sequence length="452" mass="50618">MAANQAIEYARQCGYLTVESFVFQTNNVVRNFNYPQNVLAKPICKLLMNCPLKKAFAQYPSVLYKNFLREFWCTKIAYDPNPLADETQSCLLKEYLIKFSMMNGKKPLTLDFKTLTTSTSLDYNNGEYVGHPSPKSVKAELAKILTNPSYMDKTLINSIQKMIAYCLMIGTKVEIGEIIYSDLVTKLTNLERNIQLAGIRLPSTSLDEGIRKSQPFPEGTSTDPKDSGGNVQSADMGLSSTASDEGTESDDEEVFAARDEMDEDIPPNNEDAQSPPLNKEQHEPSHAQESDSDSSRPKLKKYDNILPLTKRKLWEKHEEAAVSYADLRASIEGCYKENVDQRDHTDKHVQETINSLDKNSTKRVDILKALNGVTKILKAIQEAVKEDLALNKKVLEATKAYITNSHNITELLSLANTFDFSGLKSLVETMKATLDAHNDQLETWAKSSISMA</sequence>
<feature type="region of interest" description="Disordered" evidence="1">
    <location>
        <begin position="207"/>
        <end position="302"/>
    </location>
</feature>
<feature type="compositionally biased region" description="Polar residues" evidence="1">
    <location>
        <begin position="229"/>
        <end position="244"/>
    </location>
</feature>
<evidence type="ECO:0000256" key="1">
    <source>
        <dbReference type="SAM" id="MobiDB-lite"/>
    </source>
</evidence>
<dbReference type="EMBL" id="BQNB010012034">
    <property type="protein sequence ID" value="GJS98318.1"/>
    <property type="molecule type" value="Genomic_DNA"/>
</dbReference>
<comment type="caution">
    <text evidence="2">The sequence shown here is derived from an EMBL/GenBank/DDBJ whole genome shotgun (WGS) entry which is preliminary data.</text>
</comment>
<evidence type="ECO:0000313" key="2">
    <source>
        <dbReference type="EMBL" id="GJS98318.1"/>
    </source>
</evidence>
<feature type="compositionally biased region" description="Basic and acidic residues" evidence="1">
    <location>
        <begin position="279"/>
        <end position="302"/>
    </location>
</feature>
<name>A0ABQ5AB27_9ASTR</name>
<protein>
    <submittedName>
        <fullName evidence="2">Uncharacterized protein</fullName>
    </submittedName>
</protein>
<keyword evidence="3" id="KW-1185">Reference proteome</keyword>
<reference evidence="2" key="1">
    <citation type="journal article" date="2022" name="Int. J. Mol. Sci.">
        <title>Draft Genome of Tanacetum Coccineum: Genomic Comparison of Closely Related Tanacetum-Family Plants.</title>
        <authorList>
            <person name="Yamashiro T."/>
            <person name="Shiraishi A."/>
            <person name="Nakayama K."/>
            <person name="Satake H."/>
        </authorList>
    </citation>
    <scope>NUCLEOTIDE SEQUENCE</scope>
</reference>
<reference evidence="2" key="2">
    <citation type="submission" date="2022-01" db="EMBL/GenBank/DDBJ databases">
        <authorList>
            <person name="Yamashiro T."/>
            <person name="Shiraishi A."/>
            <person name="Satake H."/>
            <person name="Nakayama K."/>
        </authorList>
    </citation>
    <scope>NUCLEOTIDE SEQUENCE</scope>
</reference>
<accession>A0ABQ5AB27</accession>
<evidence type="ECO:0000313" key="3">
    <source>
        <dbReference type="Proteomes" id="UP001151760"/>
    </source>
</evidence>
<organism evidence="2 3">
    <name type="scientific">Tanacetum coccineum</name>
    <dbReference type="NCBI Taxonomy" id="301880"/>
    <lineage>
        <taxon>Eukaryota</taxon>
        <taxon>Viridiplantae</taxon>
        <taxon>Streptophyta</taxon>
        <taxon>Embryophyta</taxon>
        <taxon>Tracheophyta</taxon>
        <taxon>Spermatophyta</taxon>
        <taxon>Magnoliopsida</taxon>
        <taxon>eudicotyledons</taxon>
        <taxon>Gunneridae</taxon>
        <taxon>Pentapetalae</taxon>
        <taxon>asterids</taxon>
        <taxon>campanulids</taxon>
        <taxon>Asterales</taxon>
        <taxon>Asteraceae</taxon>
        <taxon>Asteroideae</taxon>
        <taxon>Anthemideae</taxon>
        <taxon>Anthemidinae</taxon>
        <taxon>Tanacetum</taxon>
    </lineage>
</organism>
<feature type="compositionally biased region" description="Acidic residues" evidence="1">
    <location>
        <begin position="245"/>
        <end position="265"/>
    </location>
</feature>
<gene>
    <name evidence="2" type="ORF">Tco_0819488</name>
</gene>
<proteinExistence type="predicted"/>